<dbReference type="PROSITE" id="PS51257">
    <property type="entry name" value="PROKAR_LIPOPROTEIN"/>
    <property type="match status" value="1"/>
</dbReference>
<dbReference type="AlphaFoldDB" id="A0A432MEB3"/>
<organism evidence="2 3">
    <name type="scientific">Tautonia sociabilis</name>
    <dbReference type="NCBI Taxonomy" id="2080755"/>
    <lineage>
        <taxon>Bacteria</taxon>
        <taxon>Pseudomonadati</taxon>
        <taxon>Planctomycetota</taxon>
        <taxon>Planctomycetia</taxon>
        <taxon>Isosphaerales</taxon>
        <taxon>Isosphaeraceae</taxon>
        <taxon>Tautonia</taxon>
    </lineage>
</organism>
<dbReference type="RefSeq" id="WP_126727557.1">
    <property type="nucleotide sequence ID" value="NZ_RYZH01000057.1"/>
</dbReference>
<gene>
    <name evidence="2" type="ORF">TsocGM_21695</name>
</gene>
<reference evidence="2 3" key="1">
    <citation type="submission" date="2018-12" db="EMBL/GenBank/DDBJ databases">
        <authorList>
            <person name="Toschakov S.V."/>
        </authorList>
    </citation>
    <scope>NUCLEOTIDE SEQUENCE [LARGE SCALE GENOMIC DNA]</scope>
    <source>
        <strain evidence="2 3">GM2012</strain>
    </source>
</reference>
<dbReference type="Proteomes" id="UP000280296">
    <property type="component" value="Unassembled WGS sequence"/>
</dbReference>
<evidence type="ECO:0000313" key="2">
    <source>
        <dbReference type="EMBL" id="RUL83650.1"/>
    </source>
</evidence>
<evidence type="ECO:0000313" key="3">
    <source>
        <dbReference type="Proteomes" id="UP000280296"/>
    </source>
</evidence>
<dbReference type="EMBL" id="RYZH01000057">
    <property type="protein sequence ID" value="RUL83650.1"/>
    <property type="molecule type" value="Genomic_DNA"/>
</dbReference>
<name>A0A432MEB3_9BACT</name>
<keyword evidence="1" id="KW-0732">Signal</keyword>
<feature type="chain" id="PRO_5019282599" description="Secreted protein" evidence="1">
    <location>
        <begin position="19"/>
        <end position="69"/>
    </location>
</feature>
<feature type="signal peptide" evidence="1">
    <location>
        <begin position="1"/>
        <end position="18"/>
    </location>
</feature>
<comment type="caution">
    <text evidence="2">The sequence shown here is derived from an EMBL/GenBank/DDBJ whole genome shotgun (WGS) entry which is preliminary data.</text>
</comment>
<evidence type="ECO:0000256" key="1">
    <source>
        <dbReference type="SAM" id="SignalP"/>
    </source>
</evidence>
<protein>
    <recommendedName>
        <fullName evidence="4">Secreted protein</fullName>
    </recommendedName>
</protein>
<reference evidence="2 3" key="2">
    <citation type="submission" date="2019-01" db="EMBL/GenBank/DDBJ databases">
        <title>Tautonia sociabilis, a novel thermotolerant planctomycete of Isosphaeraceae family, isolated from a 4000 m deep subterranean habitat.</title>
        <authorList>
            <person name="Kovaleva O.L."/>
            <person name="Elcheninov A.G."/>
            <person name="Van Heerden E."/>
            <person name="Toshchakov S.V."/>
            <person name="Novikov A."/>
            <person name="Bonch-Osmolovskaya E.A."/>
            <person name="Kublanov I.V."/>
        </authorList>
    </citation>
    <scope>NUCLEOTIDE SEQUENCE [LARGE SCALE GENOMIC DNA]</scope>
    <source>
        <strain evidence="2 3">GM2012</strain>
    </source>
</reference>
<sequence>MKTRAFLAMMGVPALVVAGCGGSSPSAGEAVPLEGAEGVVIQEEWPDEVKQAEAAFQQSAAETARSQGR</sequence>
<dbReference type="OrthoDB" id="9982267at2"/>
<accession>A0A432MEB3</accession>
<evidence type="ECO:0008006" key="4">
    <source>
        <dbReference type="Google" id="ProtNLM"/>
    </source>
</evidence>
<keyword evidence="3" id="KW-1185">Reference proteome</keyword>
<proteinExistence type="predicted"/>